<evidence type="ECO:0000256" key="4">
    <source>
        <dbReference type="ARBA" id="ARBA00023180"/>
    </source>
</evidence>
<dbReference type="Pfam" id="PF01401">
    <property type="entry name" value="Peptidase_M2"/>
    <property type="match status" value="1"/>
</dbReference>
<reference evidence="14 15" key="1">
    <citation type="journal article" date="2024" name="BMC Genomics">
        <title>De novo assembly and annotation of Popillia japonica's genome with initial clues to its potential as an invasive pest.</title>
        <authorList>
            <person name="Cucini C."/>
            <person name="Boschi S."/>
            <person name="Funari R."/>
            <person name="Cardaioli E."/>
            <person name="Iannotti N."/>
            <person name="Marturano G."/>
            <person name="Paoli F."/>
            <person name="Bruttini M."/>
            <person name="Carapelli A."/>
            <person name="Frati F."/>
            <person name="Nardi F."/>
        </authorList>
    </citation>
    <scope>NUCLEOTIDE SEQUENCE [LARGE SCALE GENOMIC DNA]</scope>
    <source>
        <strain evidence="14">DMR45628</strain>
    </source>
</reference>
<gene>
    <name evidence="14" type="ORF">QE152_g13477</name>
</gene>
<proteinExistence type="inferred from homology"/>
<feature type="binding site" evidence="9">
    <location>
        <position position="353"/>
    </location>
    <ligand>
        <name>Zn(2+)</name>
        <dbReference type="ChEBI" id="CHEBI:29105"/>
        <label>1</label>
        <note>catalytic</note>
    </ligand>
</feature>
<protein>
    <recommendedName>
        <fullName evidence="13">Angiotensin-converting enzyme</fullName>
        <ecNumber evidence="13">3.4.-.-</ecNumber>
    </recommendedName>
</protein>
<organism evidence="14 15">
    <name type="scientific">Popillia japonica</name>
    <name type="common">Japanese beetle</name>
    <dbReference type="NCBI Taxonomy" id="7064"/>
    <lineage>
        <taxon>Eukaryota</taxon>
        <taxon>Metazoa</taxon>
        <taxon>Ecdysozoa</taxon>
        <taxon>Arthropoda</taxon>
        <taxon>Hexapoda</taxon>
        <taxon>Insecta</taxon>
        <taxon>Pterygota</taxon>
        <taxon>Neoptera</taxon>
        <taxon>Endopterygota</taxon>
        <taxon>Coleoptera</taxon>
        <taxon>Polyphaga</taxon>
        <taxon>Scarabaeiformia</taxon>
        <taxon>Scarabaeidae</taxon>
        <taxon>Rutelinae</taxon>
        <taxon>Popillia</taxon>
    </lineage>
</organism>
<keyword evidence="13" id="KW-0645">Protease</keyword>
<feature type="binding site" evidence="8">
    <location>
        <position position="464"/>
    </location>
    <ligand>
        <name>chloride</name>
        <dbReference type="ChEBI" id="CHEBI:17996"/>
        <label>1</label>
    </ligand>
</feature>
<dbReference type="CDD" id="cd06461">
    <property type="entry name" value="M2_ACE"/>
    <property type="match status" value="1"/>
</dbReference>
<keyword evidence="4 6" id="KW-0325">Glycoprotein</keyword>
<comment type="caution">
    <text evidence="12">Lacks conserved residue(s) required for the propagation of feature annotation.</text>
</comment>
<feature type="active site" description="Proton donor 1" evidence="5">
    <location>
        <position position="455"/>
    </location>
</feature>
<dbReference type="GO" id="GO:0006508">
    <property type="term" value="P:proteolysis"/>
    <property type="evidence" value="ECO:0007669"/>
    <property type="project" value="UniProtKB-KW"/>
</dbReference>
<comment type="caution">
    <text evidence="14">The sequence shown here is derived from an EMBL/GenBank/DDBJ whole genome shotgun (WGS) entry which is preliminary data.</text>
</comment>
<feature type="active site" description="Proton acceptor 2" evidence="7">
    <location>
        <position position="326"/>
    </location>
</feature>
<keyword evidence="9 13" id="KW-0862">Zinc</keyword>
<feature type="binding site" evidence="11">
    <location>
        <position position="353"/>
    </location>
    <ligand>
        <name>Zn(2+)</name>
        <dbReference type="ChEBI" id="CHEBI:29105"/>
        <label>2</label>
        <note>catalytic</note>
    </ligand>
</feature>
<evidence type="ECO:0000256" key="6">
    <source>
        <dbReference type="PIRSR" id="PIRSR601548-10"/>
    </source>
</evidence>
<dbReference type="EMBL" id="JASPKY010000129">
    <property type="protein sequence ID" value="KAK9731653.1"/>
    <property type="molecule type" value="Genomic_DNA"/>
</dbReference>
<keyword evidence="15" id="KW-1185">Reference proteome</keyword>
<feature type="binding site" evidence="11">
    <location>
        <position position="325"/>
    </location>
    <ligand>
        <name>Zn(2+)</name>
        <dbReference type="ChEBI" id="CHEBI:29105"/>
        <label>2</label>
        <note>catalytic</note>
    </ligand>
</feature>
<dbReference type="AlphaFoldDB" id="A0AAW1LDG4"/>
<name>A0AAW1LDG4_POPJA</name>
<dbReference type="Gene3D" id="1.10.1370.30">
    <property type="match status" value="1"/>
</dbReference>
<dbReference type="PROSITE" id="PS52011">
    <property type="entry name" value="PEPTIDASE_M2"/>
    <property type="match status" value="1"/>
</dbReference>
<accession>A0AAW1LDG4</accession>
<evidence type="ECO:0000256" key="7">
    <source>
        <dbReference type="PIRSR" id="PIRSR601548-11"/>
    </source>
</evidence>
<feature type="disulfide bond" evidence="10 12">
    <location>
        <begin position="77"/>
        <end position="85"/>
    </location>
</feature>
<sequence>MPNNYIPNAQQLYSDFQHSVWEFFAKVPNANIPDIKTYREIRFLSVVGPAALSPDQLDRYNRLINDMLSIYNAASICAYNEPLRCGLRLQPDITNIMAKSRNWDELQHVWTEWRRNTGSKYKDTYEQLVTLSNTAAKLNNFTNTADYWNFPFESQTFDTDLEEAWEEVKPLYEQLHAYVRRRLRDFYGPEKISRQAPLPAHILGNMWAQSWTNIFDISQPYPGRDFLDVGPEMQRQEYTPAIIFRLAEDFFEYTPAIIFRLAEDFFVSLNFSQLPLDFWTSSVLEQPFDRVVLCQASAWDFCNKEDFRIKMCTNINMKDLIMAHHEMAHIYYFMQYKNQKKIFRDGANPGFHEAIGEAIGLSVGAPKHLQQIGLVQTSVDDLPVDVNFLYSMALDKVAFLPFSYVLDKWRYDIFKGEITKDQYNCEWWRLREQYTGIKPPVLRSERDFDPGSKYHVPANIPYLR</sequence>
<dbReference type="SUPFAM" id="SSF55486">
    <property type="entry name" value="Metalloproteases ('zincins'), catalytic domain"/>
    <property type="match status" value="1"/>
</dbReference>
<evidence type="ECO:0000256" key="3">
    <source>
        <dbReference type="ARBA" id="ARBA00023157"/>
    </source>
</evidence>
<evidence type="ECO:0000256" key="1">
    <source>
        <dbReference type="ARBA" id="ARBA00008139"/>
    </source>
</evidence>
<evidence type="ECO:0000256" key="5">
    <source>
        <dbReference type="PIRSR" id="PIRSR601548-1"/>
    </source>
</evidence>
<feature type="active site" description="Proton donor 2" evidence="7">
    <location>
        <position position="455"/>
    </location>
</feature>
<dbReference type="GO" id="GO:0046872">
    <property type="term" value="F:metal ion binding"/>
    <property type="evidence" value="ECO:0007669"/>
    <property type="project" value="UniProtKB-KW"/>
</dbReference>
<evidence type="ECO:0000256" key="12">
    <source>
        <dbReference type="PROSITE-ProRule" id="PRU01355"/>
    </source>
</evidence>
<keyword evidence="3 10" id="KW-1015">Disulfide bond</keyword>
<evidence type="ECO:0000256" key="11">
    <source>
        <dbReference type="PIRSR" id="PIRSR601548-8"/>
    </source>
</evidence>
<keyword evidence="9 13" id="KW-0479">Metal-binding</keyword>
<comment type="cofactor">
    <cofactor evidence="13">
        <name>Zn(2+)</name>
        <dbReference type="ChEBI" id="CHEBI:29105"/>
    </cofactor>
    <text evidence="13">Binds 1 zinc ion per subunit.</text>
</comment>
<evidence type="ECO:0000313" key="15">
    <source>
        <dbReference type="Proteomes" id="UP001458880"/>
    </source>
</evidence>
<feature type="binding site" evidence="9">
    <location>
        <position position="329"/>
    </location>
    <ligand>
        <name>Zn(2+)</name>
        <dbReference type="ChEBI" id="CHEBI:29105"/>
        <label>1</label>
        <note>catalytic</note>
    </ligand>
</feature>
<feature type="binding site" evidence="9">
    <location>
        <position position="325"/>
    </location>
    <ligand>
        <name>Zn(2+)</name>
        <dbReference type="ChEBI" id="CHEBI:29105"/>
        <label>1</label>
        <note>catalytic</note>
    </ligand>
</feature>
<evidence type="ECO:0000256" key="2">
    <source>
        <dbReference type="ARBA" id="ARBA00022729"/>
    </source>
</evidence>
<dbReference type="PANTHER" id="PTHR10514:SF40">
    <property type="entry name" value="ANGIOTENSIN-CONVERTING ENZYME"/>
    <property type="match status" value="1"/>
</dbReference>
<keyword evidence="13" id="KW-0482">Metalloprotease</keyword>
<feature type="glycosylation site" description="N-linked (GlcNAc...) asparagine; partial" evidence="6">
    <location>
        <position position="80"/>
    </location>
</feature>
<dbReference type="InterPro" id="IPR001548">
    <property type="entry name" value="Peptidase_M2"/>
</dbReference>
<dbReference type="GO" id="GO:0008241">
    <property type="term" value="F:peptidyl-dipeptidase activity"/>
    <property type="evidence" value="ECO:0007669"/>
    <property type="project" value="InterPro"/>
</dbReference>
<evidence type="ECO:0000256" key="9">
    <source>
        <dbReference type="PIRSR" id="PIRSR601548-3"/>
    </source>
</evidence>
<dbReference type="PANTHER" id="PTHR10514">
    <property type="entry name" value="ANGIOTENSIN-CONVERTING ENZYME"/>
    <property type="match status" value="1"/>
</dbReference>
<dbReference type="GO" id="GO:0004180">
    <property type="term" value="F:carboxypeptidase activity"/>
    <property type="evidence" value="ECO:0007669"/>
    <property type="project" value="UniProtKB-KW"/>
</dbReference>
<dbReference type="EC" id="3.4.-.-" evidence="13"/>
<keyword evidence="13" id="KW-0378">Hydrolase</keyword>
<feature type="disulfide bond" evidence="10 12">
    <location>
        <begin position="294"/>
        <end position="312"/>
    </location>
</feature>
<evidence type="ECO:0000313" key="14">
    <source>
        <dbReference type="EMBL" id="KAK9731653.1"/>
    </source>
</evidence>
<keyword evidence="13" id="KW-0121">Carboxypeptidase</keyword>
<dbReference type="GO" id="GO:0008237">
    <property type="term" value="F:metallopeptidase activity"/>
    <property type="evidence" value="ECO:0007669"/>
    <property type="project" value="UniProtKB-KW"/>
</dbReference>
<dbReference type="PRINTS" id="PR00791">
    <property type="entry name" value="PEPDIPTASEA"/>
</dbReference>
<evidence type="ECO:0000256" key="10">
    <source>
        <dbReference type="PIRSR" id="PIRSR601548-4"/>
    </source>
</evidence>
<dbReference type="GO" id="GO:0005886">
    <property type="term" value="C:plasma membrane"/>
    <property type="evidence" value="ECO:0007669"/>
    <property type="project" value="TreeGrafter"/>
</dbReference>
<keyword evidence="2" id="KW-0732">Signal</keyword>
<comment type="similarity">
    <text evidence="1 12 13">Belongs to the peptidase M2 family.</text>
</comment>
<dbReference type="Proteomes" id="UP001458880">
    <property type="component" value="Unassembled WGS sequence"/>
</dbReference>
<evidence type="ECO:0000256" key="8">
    <source>
        <dbReference type="PIRSR" id="PIRSR601548-2"/>
    </source>
</evidence>
<feature type="active site" description="Proton acceptor 1" evidence="5">
    <location>
        <position position="326"/>
    </location>
</feature>
<feature type="binding site" evidence="11">
    <location>
        <position position="329"/>
    </location>
    <ligand>
        <name>Zn(2+)</name>
        <dbReference type="ChEBI" id="CHEBI:29105"/>
        <label>2</label>
        <note>catalytic</note>
    </ligand>
</feature>
<evidence type="ECO:0000256" key="13">
    <source>
        <dbReference type="RuleBase" id="RU361144"/>
    </source>
</evidence>